<comment type="caution">
    <text evidence="1">The sequence shown here is derived from an EMBL/GenBank/DDBJ whole genome shotgun (WGS) entry which is preliminary data.</text>
</comment>
<reference evidence="1 2" key="1">
    <citation type="submission" date="2013-04" db="EMBL/GenBank/DDBJ databases">
        <title>The Genome Sequence of Bacteroides massiliensis DSM 17679.</title>
        <authorList>
            <consortium name="The Broad Institute Genomics Platform"/>
            <person name="Earl A."/>
            <person name="Ward D."/>
            <person name="Feldgarden M."/>
            <person name="Gevers D."/>
            <person name="Martens E."/>
            <person name="Fenner L."/>
            <person name="Roux V."/>
            <person name="Mallet M.N."/>
            <person name="Raoult D."/>
            <person name="Walker B."/>
            <person name="Young S."/>
            <person name="Zeng Q."/>
            <person name="Gargeya S."/>
            <person name="Fitzgerald M."/>
            <person name="Haas B."/>
            <person name="Abouelleil A."/>
            <person name="Allen A.W."/>
            <person name="Alvarado L."/>
            <person name="Arachchi H.M."/>
            <person name="Berlin A.M."/>
            <person name="Chapman S.B."/>
            <person name="Gainer-Dewar J."/>
            <person name="Goldberg J."/>
            <person name="Griggs A."/>
            <person name="Gujja S."/>
            <person name="Hansen M."/>
            <person name="Howarth C."/>
            <person name="Imamovic A."/>
            <person name="Ireland A."/>
            <person name="Larimer J."/>
            <person name="McCowan C."/>
            <person name="Murphy C."/>
            <person name="Pearson M."/>
            <person name="Poon T.W."/>
            <person name="Priest M."/>
            <person name="Roberts A."/>
            <person name="Saif S."/>
            <person name="Shea T."/>
            <person name="Sisk P."/>
            <person name="Sykes S."/>
            <person name="Wortman J."/>
            <person name="Nusbaum C."/>
            <person name="Birren B."/>
        </authorList>
    </citation>
    <scope>NUCLEOTIDE SEQUENCE [LARGE SCALE GENOMIC DNA]</scope>
    <source>
        <strain evidence="2">B84634 / Timone 84634 / DSM 17679 / JCM 13223</strain>
    </source>
</reference>
<gene>
    <name evidence="1" type="ORF">HMPREF1534_02131</name>
</gene>
<dbReference type="RefSeq" id="WP_005940709.1">
    <property type="nucleotide sequence ID" value="NZ_KB890363.1"/>
</dbReference>
<dbReference type="GeneID" id="60061921"/>
<name>U6RHR1_9BACT</name>
<keyword evidence="2" id="KW-1185">Reference proteome</keyword>
<dbReference type="PATRIC" id="fig|1121098.3.peg.2168"/>
<evidence type="ECO:0000313" key="2">
    <source>
        <dbReference type="Proteomes" id="UP000017831"/>
    </source>
</evidence>
<accession>U6RHR1</accession>
<dbReference type="Proteomes" id="UP000017831">
    <property type="component" value="Unassembled WGS sequence"/>
</dbReference>
<dbReference type="eggNOG" id="ENOG5032TE9">
    <property type="taxonomic scope" value="Bacteria"/>
</dbReference>
<dbReference type="PROSITE" id="PS51257">
    <property type="entry name" value="PROKAR_LIPOPROTEIN"/>
    <property type="match status" value="1"/>
</dbReference>
<protein>
    <recommendedName>
        <fullName evidence="3">Lipoprotein</fullName>
    </recommendedName>
</protein>
<proteinExistence type="predicted"/>
<dbReference type="STRING" id="1121098.HMPREF1534_02131"/>
<evidence type="ECO:0008006" key="3">
    <source>
        <dbReference type="Google" id="ProtNLM"/>
    </source>
</evidence>
<dbReference type="AlphaFoldDB" id="U6RHR1"/>
<organism evidence="1 2">
    <name type="scientific">Phocaeicola massiliensis B84634 = Timone 84634 = DSM 17679 = JCM 13223</name>
    <dbReference type="NCBI Taxonomy" id="1121098"/>
    <lineage>
        <taxon>Bacteria</taxon>
        <taxon>Pseudomonadati</taxon>
        <taxon>Bacteroidota</taxon>
        <taxon>Bacteroidia</taxon>
        <taxon>Bacteroidales</taxon>
        <taxon>Bacteroidaceae</taxon>
        <taxon>Phocaeicola</taxon>
    </lineage>
</organism>
<evidence type="ECO:0000313" key="1">
    <source>
        <dbReference type="EMBL" id="EOA54738.1"/>
    </source>
</evidence>
<dbReference type="HOGENOM" id="CLU_1757047_0_0_10"/>
<sequence>MKRNLIILLVIPILLISCGSDNYKDFMQNTLSENFKNTMCSFKAIVIIPNQGCAGCISESEGFLKMYYSELDSVKFILTKIVSKKILKQKIGDSIFYSPNVFIDSLNKFTPPFFYEKFIYPSIIHLNQGLITHIEFQAPDLVGLNNLIEENTK</sequence>
<dbReference type="EMBL" id="AQHY01000025">
    <property type="protein sequence ID" value="EOA54738.1"/>
    <property type="molecule type" value="Genomic_DNA"/>
</dbReference>
<dbReference type="OrthoDB" id="826030at2"/>